<evidence type="ECO:0000256" key="2">
    <source>
        <dbReference type="ARBA" id="ARBA00022679"/>
    </source>
</evidence>
<evidence type="ECO:0000256" key="1">
    <source>
        <dbReference type="ARBA" id="ARBA00005165"/>
    </source>
</evidence>
<evidence type="ECO:0000256" key="9">
    <source>
        <dbReference type="HAMAP-Rule" id="MF_00097"/>
    </source>
</evidence>
<dbReference type="PATRIC" id="fig|1503.3.peg.1079"/>
<dbReference type="InterPro" id="IPR013785">
    <property type="entry name" value="Aldolase_TIM"/>
</dbReference>
<feature type="binding site" evidence="9">
    <location>
        <begin position="140"/>
        <end position="142"/>
    </location>
    <ligand>
        <name>2-[(2R,5Z)-2-carboxy-4-methylthiazol-5(2H)-ylidene]ethyl phosphate</name>
        <dbReference type="ChEBI" id="CHEBI:62899"/>
    </ligand>
</feature>
<dbReference type="Proteomes" id="UP000037267">
    <property type="component" value="Unassembled WGS sequence"/>
</dbReference>
<protein>
    <recommendedName>
        <fullName evidence="9">Thiamine-phosphate synthase</fullName>
        <shortName evidence="9">TP synthase</shortName>
        <shortName evidence="9">TPS</shortName>
        <ecNumber evidence="9">2.5.1.3</ecNumber>
    </recommendedName>
    <alternativeName>
        <fullName evidence="9">Thiamine-phosphate pyrophosphorylase</fullName>
        <shortName evidence="9">TMP pyrophosphorylase</shortName>
        <shortName evidence="9">TMP-PPase</shortName>
    </alternativeName>
</protein>
<comment type="catalytic activity">
    <reaction evidence="7 9 10">
        <text>2-(2-carboxy-4-methylthiazol-5-yl)ethyl phosphate + 4-amino-2-methyl-5-(diphosphooxymethyl)pyrimidine + 2 H(+) = thiamine phosphate + CO2 + diphosphate</text>
        <dbReference type="Rhea" id="RHEA:47848"/>
        <dbReference type="ChEBI" id="CHEBI:15378"/>
        <dbReference type="ChEBI" id="CHEBI:16526"/>
        <dbReference type="ChEBI" id="CHEBI:33019"/>
        <dbReference type="ChEBI" id="CHEBI:37575"/>
        <dbReference type="ChEBI" id="CHEBI:57841"/>
        <dbReference type="ChEBI" id="CHEBI:62890"/>
        <dbReference type="EC" id="2.5.1.3"/>
    </reaction>
</comment>
<comment type="cofactor">
    <cofactor evidence="9">
        <name>Mg(2+)</name>
        <dbReference type="ChEBI" id="CHEBI:18420"/>
    </cofactor>
    <text evidence="9">Binds 1 Mg(2+) ion per subunit.</text>
</comment>
<keyword evidence="4 9" id="KW-0460">Magnesium</keyword>
<organism evidence="13 14">
    <name type="scientific">Gottschalkia purinilytica</name>
    <name type="common">Clostridium purinilyticum</name>
    <dbReference type="NCBI Taxonomy" id="1503"/>
    <lineage>
        <taxon>Bacteria</taxon>
        <taxon>Bacillati</taxon>
        <taxon>Bacillota</taxon>
        <taxon>Tissierellia</taxon>
        <taxon>Tissierellales</taxon>
        <taxon>Gottschalkiaceae</taxon>
        <taxon>Gottschalkia</taxon>
    </lineage>
</organism>
<dbReference type="OrthoDB" id="9812206at2"/>
<dbReference type="EMBL" id="LGSS01000001">
    <property type="protein sequence ID" value="KNF10043.1"/>
    <property type="molecule type" value="Genomic_DNA"/>
</dbReference>
<evidence type="ECO:0000259" key="12">
    <source>
        <dbReference type="Pfam" id="PF02581"/>
    </source>
</evidence>
<comment type="catalytic activity">
    <reaction evidence="8 9 10">
        <text>2-[(2R,5Z)-2-carboxy-4-methylthiazol-5(2H)-ylidene]ethyl phosphate + 4-amino-2-methyl-5-(diphosphooxymethyl)pyrimidine + 2 H(+) = thiamine phosphate + CO2 + diphosphate</text>
        <dbReference type="Rhea" id="RHEA:47844"/>
        <dbReference type="ChEBI" id="CHEBI:15378"/>
        <dbReference type="ChEBI" id="CHEBI:16526"/>
        <dbReference type="ChEBI" id="CHEBI:33019"/>
        <dbReference type="ChEBI" id="CHEBI:37575"/>
        <dbReference type="ChEBI" id="CHEBI:57841"/>
        <dbReference type="ChEBI" id="CHEBI:62899"/>
        <dbReference type="EC" id="2.5.1.3"/>
    </reaction>
</comment>
<keyword evidence="5 9" id="KW-0784">Thiamine biosynthesis</keyword>
<feature type="binding site" evidence="9">
    <location>
        <position position="143"/>
    </location>
    <ligand>
        <name>4-amino-2-methyl-5-(diphosphooxymethyl)pyrimidine</name>
        <dbReference type="ChEBI" id="CHEBI:57841"/>
    </ligand>
</feature>
<evidence type="ECO:0000256" key="3">
    <source>
        <dbReference type="ARBA" id="ARBA00022723"/>
    </source>
</evidence>
<dbReference type="SUPFAM" id="SSF51391">
    <property type="entry name" value="Thiamin phosphate synthase"/>
    <property type="match status" value="1"/>
</dbReference>
<evidence type="ECO:0000256" key="8">
    <source>
        <dbReference type="ARBA" id="ARBA00047883"/>
    </source>
</evidence>
<evidence type="ECO:0000256" key="11">
    <source>
        <dbReference type="RuleBase" id="RU004253"/>
    </source>
</evidence>
<dbReference type="GO" id="GO:0005737">
    <property type="term" value="C:cytoplasm"/>
    <property type="evidence" value="ECO:0007669"/>
    <property type="project" value="TreeGrafter"/>
</dbReference>
<feature type="domain" description="Thiamine phosphate synthase/TenI" evidence="12">
    <location>
        <begin position="13"/>
        <end position="194"/>
    </location>
</feature>
<dbReference type="PANTHER" id="PTHR20857">
    <property type="entry name" value="THIAMINE-PHOSPHATE PYROPHOSPHORYLASE"/>
    <property type="match status" value="1"/>
</dbReference>
<dbReference type="InterPro" id="IPR034291">
    <property type="entry name" value="TMP_synthase"/>
</dbReference>
<keyword evidence="14" id="KW-1185">Reference proteome</keyword>
<gene>
    <name evidence="9 13" type="primary">thiE</name>
    <name evidence="13" type="ORF">CLPU_1c02080</name>
</gene>
<dbReference type="UniPathway" id="UPA00060">
    <property type="reaction ID" value="UER00141"/>
</dbReference>
<evidence type="ECO:0000313" key="13">
    <source>
        <dbReference type="EMBL" id="KNF10043.1"/>
    </source>
</evidence>
<comment type="catalytic activity">
    <reaction evidence="6 9 10">
        <text>4-methyl-5-(2-phosphooxyethyl)-thiazole + 4-amino-2-methyl-5-(diphosphooxymethyl)pyrimidine + H(+) = thiamine phosphate + diphosphate</text>
        <dbReference type="Rhea" id="RHEA:22328"/>
        <dbReference type="ChEBI" id="CHEBI:15378"/>
        <dbReference type="ChEBI" id="CHEBI:33019"/>
        <dbReference type="ChEBI" id="CHEBI:37575"/>
        <dbReference type="ChEBI" id="CHEBI:57841"/>
        <dbReference type="ChEBI" id="CHEBI:58296"/>
        <dbReference type="EC" id="2.5.1.3"/>
    </reaction>
</comment>
<dbReference type="STRING" id="1503.CLPU_1c02080"/>
<proteinExistence type="inferred from homology"/>
<dbReference type="NCBIfam" id="TIGR00693">
    <property type="entry name" value="thiE"/>
    <property type="match status" value="1"/>
</dbReference>
<dbReference type="GO" id="GO:0000287">
    <property type="term" value="F:magnesium ion binding"/>
    <property type="evidence" value="ECO:0007669"/>
    <property type="project" value="UniProtKB-UniRule"/>
</dbReference>
<feature type="binding site" evidence="9">
    <location>
        <position position="76"/>
    </location>
    <ligand>
        <name>Mg(2+)</name>
        <dbReference type="ChEBI" id="CHEBI:18420"/>
    </ligand>
</feature>
<evidence type="ECO:0000256" key="7">
    <source>
        <dbReference type="ARBA" id="ARBA00047851"/>
    </source>
</evidence>
<comment type="similarity">
    <text evidence="9 10">Belongs to the thiamine-phosphate synthase family.</text>
</comment>
<evidence type="ECO:0000256" key="6">
    <source>
        <dbReference type="ARBA" id="ARBA00047334"/>
    </source>
</evidence>
<dbReference type="AlphaFoldDB" id="A0A0L0WEX9"/>
<dbReference type="CDD" id="cd00564">
    <property type="entry name" value="TMP_TenI"/>
    <property type="match status" value="1"/>
</dbReference>
<dbReference type="Pfam" id="PF02581">
    <property type="entry name" value="TMP-TENI"/>
    <property type="match status" value="1"/>
</dbReference>
<dbReference type="HAMAP" id="MF_00097">
    <property type="entry name" value="TMP_synthase"/>
    <property type="match status" value="1"/>
</dbReference>
<feature type="binding site" evidence="9">
    <location>
        <position position="114"/>
    </location>
    <ligand>
        <name>4-amino-2-methyl-5-(diphosphooxymethyl)pyrimidine</name>
        <dbReference type="ChEBI" id="CHEBI:57841"/>
    </ligand>
</feature>
<feature type="binding site" evidence="9">
    <location>
        <position position="75"/>
    </location>
    <ligand>
        <name>4-amino-2-methyl-5-(diphosphooxymethyl)pyrimidine</name>
        <dbReference type="ChEBI" id="CHEBI:57841"/>
    </ligand>
</feature>
<dbReference type="InterPro" id="IPR036206">
    <property type="entry name" value="ThiamineP_synth_sf"/>
</dbReference>
<reference evidence="14" key="1">
    <citation type="submission" date="2015-07" db="EMBL/GenBank/DDBJ databases">
        <title>Draft genome sequence of the purine-degrading Gottschalkia purinilyticum DSM 1384 (formerly Clostridium purinilyticum).</title>
        <authorList>
            <person name="Poehlein A."/>
            <person name="Schiel-Bengelsdorf B."/>
            <person name="Bengelsdorf F.R."/>
            <person name="Daniel R."/>
            <person name="Duerre P."/>
        </authorList>
    </citation>
    <scope>NUCLEOTIDE SEQUENCE [LARGE SCALE GENOMIC DNA]</scope>
    <source>
        <strain evidence="14">DSM 1384</strain>
    </source>
</reference>
<feature type="binding site" evidence="9">
    <location>
        <begin position="191"/>
        <end position="192"/>
    </location>
    <ligand>
        <name>2-[(2R,5Z)-2-carboxy-4-methylthiazol-5(2H)-ylidene]ethyl phosphate</name>
        <dbReference type="ChEBI" id="CHEBI:62899"/>
    </ligand>
</feature>
<dbReference type="GO" id="GO:0009228">
    <property type="term" value="P:thiamine biosynthetic process"/>
    <property type="evidence" value="ECO:0007669"/>
    <property type="project" value="UniProtKB-KW"/>
</dbReference>
<dbReference type="GO" id="GO:0009229">
    <property type="term" value="P:thiamine diphosphate biosynthetic process"/>
    <property type="evidence" value="ECO:0007669"/>
    <property type="project" value="UniProtKB-UniRule"/>
</dbReference>
<dbReference type="RefSeq" id="WP_050353771.1">
    <property type="nucleotide sequence ID" value="NZ_LGSS01000001.1"/>
</dbReference>
<dbReference type="PANTHER" id="PTHR20857:SF15">
    <property type="entry name" value="THIAMINE-PHOSPHATE SYNTHASE"/>
    <property type="match status" value="1"/>
</dbReference>
<evidence type="ECO:0000256" key="4">
    <source>
        <dbReference type="ARBA" id="ARBA00022842"/>
    </source>
</evidence>
<dbReference type="EC" id="2.5.1.3" evidence="9"/>
<evidence type="ECO:0000256" key="5">
    <source>
        <dbReference type="ARBA" id="ARBA00022977"/>
    </source>
</evidence>
<sequence length="214" mass="23707">MRDKVKDFFNKELYCITSEEHSKGRNNIEVVKELIDAGVKIIQYREKDKKALYKYKECKEIRKLTKEADVMFIVNDNIDIAISVGADGVHIGQEDMPIEKVRELVGNDMIIGLSTHCIEEAHNAVLRGADYIGVGPIFSTNTKKDACAPVGLKYLNSVSQNISIPFVAIGGIKKHNIIEVLSNGASCVAMISEIVGANDIKEQVKNIKNIITES</sequence>
<feature type="binding site" evidence="9">
    <location>
        <position position="171"/>
    </location>
    <ligand>
        <name>2-[(2R,5Z)-2-carboxy-4-methylthiazol-5(2H)-ylidene]ethyl phosphate</name>
        <dbReference type="ChEBI" id="CHEBI:62899"/>
    </ligand>
</feature>
<accession>A0A0L0WEX9</accession>
<comment type="caution">
    <text evidence="13">The sequence shown here is derived from an EMBL/GenBank/DDBJ whole genome shotgun (WGS) entry which is preliminary data.</text>
</comment>
<dbReference type="InterPro" id="IPR022998">
    <property type="entry name" value="ThiamineP_synth_TenI"/>
</dbReference>
<evidence type="ECO:0000313" key="14">
    <source>
        <dbReference type="Proteomes" id="UP000037267"/>
    </source>
</evidence>
<dbReference type="Gene3D" id="3.20.20.70">
    <property type="entry name" value="Aldolase class I"/>
    <property type="match status" value="1"/>
</dbReference>
<keyword evidence="2 9" id="KW-0808">Transferase</keyword>
<dbReference type="GO" id="GO:0004789">
    <property type="term" value="F:thiamine-phosphate diphosphorylase activity"/>
    <property type="evidence" value="ECO:0007669"/>
    <property type="project" value="UniProtKB-UniRule"/>
</dbReference>
<comment type="function">
    <text evidence="9">Condenses 4-methyl-5-(beta-hydroxyethyl)thiazole monophosphate (THZ-P) and 2-methyl-4-amino-5-hydroxymethyl pyrimidine pyrophosphate (HMP-PP) to form thiamine monophosphate (TMP).</text>
</comment>
<dbReference type="FunFam" id="3.20.20.70:FF:000096">
    <property type="entry name" value="Thiamine-phosphate synthase"/>
    <property type="match status" value="1"/>
</dbReference>
<comment type="pathway">
    <text evidence="1 9 11">Cofactor biosynthesis; thiamine diphosphate biosynthesis; thiamine phosphate from 4-amino-2-methyl-5-diphosphomethylpyrimidine and 4-methyl-5-(2-phosphoethyl)-thiazole: step 1/1.</text>
</comment>
<feature type="binding site" evidence="9">
    <location>
        <begin position="43"/>
        <end position="47"/>
    </location>
    <ligand>
        <name>4-amino-2-methyl-5-(diphosphooxymethyl)pyrimidine</name>
        <dbReference type="ChEBI" id="CHEBI:57841"/>
    </ligand>
</feature>
<evidence type="ECO:0000256" key="10">
    <source>
        <dbReference type="RuleBase" id="RU003826"/>
    </source>
</evidence>
<keyword evidence="3 9" id="KW-0479">Metal-binding</keyword>
<name>A0A0L0WEX9_GOTPU</name>
<feature type="binding site" evidence="9">
    <location>
        <position position="95"/>
    </location>
    <ligand>
        <name>Mg(2+)</name>
        <dbReference type="ChEBI" id="CHEBI:18420"/>
    </ligand>
</feature>